<comment type="caution">
    <text evidence="1">The sequence shown here is derived from an EMBL/GenBank/DDBJ whole genome shotgun (WGS) entry which is preliminary data.</text>
</comment>
<organism evidence="1 2">
    <name type="scientific">Oceanidesulfovibrio indonesiensis</name>
    <dbReference type="NCBI Taxonomy" id="54767"/>
    <lineage>
        <taxon>Bacteria</taxon>
        <taxon>Pseudomonadati</taxon>
        <taxon>Thermodesulfobacteriota</taxon>
        <taxon>Desulfovibrionia</taxon>
        <taxon>Desulfovibrionales</taxon>
        <taxon>Desulfovibrionaceae</taxon>
        <taxon>Oceanidesulfovibrio</taxon>
    </lineage>
</organism>
<reference evidence="1 2" key="1">
    <citation type="submission" date="2018-06" db="EMBL/GenBank/DDBJ databases">
        <title>Complete genome of Desulfovibrio indonesiensis P37SLT.</title>
        <authorList>
            <person name="Crispim J.S."/>
            <person name="Vidigal P.M.P."/>
            <person name="Silva L.C.F."/>
            <person name="Laguardia C.N."/>
            <person name="Araujo L.C."/>
            <person name="Dias R.S."/>
            <person name="Sousa M.P."/>
            <person name="Paula S.O."/>
            <person name="Silva C."/>
        </authorList>
    </citation>
    <scope>NUCLEOTIDE SEQUENCE [LARGE SCALE GENOMIC DNA]</scope>
    <source>
        <strain evidence="1 2">P37SLT</strain>
    </source>
</reference>
<sequence>MSQESKRKYEFMVGADEAPDFFEKLAEGMRQGCLAMGDVELALDGFRSLSLSLKQEEGGYKARIKLKYEQPQHAPECECPPCQAAERYGIDEGGRPKYKYLKKRMKSDFKAIYQTLLGGSLPGGQIMERFIEDSRVMCTYPGMGEEFYTRYLEIVDAFAVAVEQGDLEAARTRQQALYDSMKECHDRYK</sequence>
<evidence type="ECO:0000313" key="1">
    <source>
        <dbReference type="EMBL" id="TVM17369.1"/>
    </source>
</evidence>
<dbReference type="InterPro" id="IPR027588">
    <property type="entry name" value="XXXCH_dom_fam"/>
</dbReference>
<dbReference type="NCBIfam" id="TIGR04358">
    <property type="entry name" value="XXXCH_domain"/>
    <property type="match status" value="1"/>
</dbReference>
<dbReference type="RefSeq" id="WP_144302948.1">
    <property type="nucleotide sequence ID" value="NZ_QMIE01000007.1"/>
</dbReference>
<evidence type="ECO:0008006" key="3">
    <source>
        <dbReference type="Google" id="ProtNLM"/>
    </source>
</evidence>
<evidence type="ECO:0000313" key="2">
    <source>
        <dbReference type="Proteomes" id="UP000448292"/>
    </source>
</evidence>
<dbReference type="EMBL" id="QMIE01000007">
    <property type="protein sequence ID" value="TVM17369.1"/>
    <property type="molecule type" value="Genomic_DNA"/>
</dbReference>
<protein>
    <recommendedName>
        <fullName evidence="3">GAK system XXXCH domain-containing protein</fullName>
    </recommendedName>
</protein>
<gene>
    <name evidence="1" type="ORF">DPQ33_09310</name>
</gene>
<dbReference type="Proteomes" id="UP000448292">
    <property type="component" value="Unassembled WGS sequence"/>
</dbReference>
<keyword evidence="2" id="KW-1185">Reference proteome</keyword>
<proteinExistence type="predicted"/>
<dbReference type="OrthoDB" id="5453594at2"/>
<name>A0A7M3MFD4_9BACT</name>
<dbReference type="AlphaFoldDB" id="A0A7M3MFD4"/>
<accession>A0A7M3MFD4</accession>